<dbReference type="EMBL" id="CP136891">
    <property type="protein sequence ID" value="WOK97312.1"/>
    <property type="molecule type" value="Genomic_DNA"/>
</dbReference>
<evidence type="ECO:0000313" key="14">
    <source>
        <dbReference type="Proteomes" id="UP001327560"/>
    </source>
</evidence>
<sequence>MCSRAMALSRLHLLFNKSPLYTSLAASTSSSFSPPTFSSFRLSPCRRLRPTPRFSAPRRLCSKSDPPPQSDATTVEAASSIVGDLLDYLNESWTQFHATAEAKRQLIAAGFHLLNENDEWDLQPGGRYFFTRNMSCLVAFVVGEKYKTGSGFHVIAAHTDSPCLKLKPRSASSKSGYLMVNVQTYGGGLWHTWFDRDLSLAGRVILKDGNGSFIHKLVKVRRPLLRVPTLAIHLDREY</sequence>
<evidence type="ECO:0000256" key="5">
    <source>
        <dbReference type="ARBA" id="ARBA00022438"/>
    </source>
</evidence>
<evidence type="ECO:0000256" key="9">
    <source>
        <dbReference type="ARBA" id="ARBA00022833"/>
    </source>
</evidence>
<dbReference type="Gene3D" id="2.30.250.10">
    <property type="entry name" value="Aminopeptidase i, Domain 2"/>
    <property type="match status" value="1"/>
</dbReference>
<dbReference type="InterPro" id="IPR001948">
    <property type="entry name" value="Peptidase_M18"/>
</dbReference>
<evidence type="ECO:0000256" key="10">
    <source>
        <dbReference type="ARBA" id="ARBA00023049"/>
    </source>
</evidence>
<reference evidence="13 14" key="1">
    <citation type="submission" date="2023-10" db="EMBL/GenBank/DDBJ databases">
        <title>Chromosome-scale genome assembly provides insights into flower coloration mechanisms of Canna indica.</title>
        <authorList>
            <person name="Li C."/>
        </authorList>
    </citation>
    <scope>NUCLEOTIDE SEQUENCE [LARGE SCALE GENOMIC DNA]</scope>
    <source>
        <tissue evidence="13">Flower</tissue>
    </source>
</reference>
<evidence type="ECO:0000313" key="13">
    <source>
        <dbReference type="EMBL" id="WOK97312.1"/>
    </source>
</evidence>
<dbReference type="PANTHER" id="PTHR28570:SF3">
    <property type="entry name" value="ASPARTYL AMINOPEPTIDASE"/>
    <property type="match status" value="1"/>
</dbReference>
<keyword evidence="7 11" id="KW-0479">Metal-binding</keyword>
<organism evidence="13 14">
    <name type="scientific">Canna indica</name>
    <name type="common">Indian-shot</name>
    <dbReference type="NCBI Taxonomy" id="4628"/>
    <lineage>
        <taxon>Eukaryota</taxon>
        <taxon>Viridiplantae</taxon>
        <taxon>Streptophyta</taxon>
        <taxon>Embryophyta</taxon>
        <taxon>Tracheophyta</taxon>
        <taxon>Spermatophyta</taxon>
        <taxon>Magnoliopsida</taxon>
        <taxon>Liliopsida</taxon>
        <taxon>Zingiberales</taxon>
        <taxon>Cannaceae</taxon>
        <taxon>Canna</taxon>
    </lineage>
</organism>
<dbReference type="Gene3D" id="3.40.630.10">
    <property type="entry name" value="Zn peptidases"/>
    <property type="match status" value="1"/>
</dbReference>
<keyword evidence="9 11" id="KW-0862">Zinc</keyword>
<feature type="region of interest" description="Disordered" evidence="12">
    <location>
        <begin position="49"/>
        <end position="74"/>
    </location>
</feature>
<dbReference type="SUPFAM" id="SSF53187">
    <property type="entry name" value="Zn-dependent exopeptidases"/>
    <property type="match status" value="1"/>
</dbReference>
<dbReference type="InterPro" id="IPR023358">
    <property type="entry name" value="Peptidase_M18_dom2"/>
</dbReference>
<comment type="similarity">
    <text evidence="3 11">Belongs to the peptidase M18 family.</text>
</comment>
<dbReference type="EC" id="3.4.11.21" evidence="4"/>
<keyword evidence="14" id="KW-1185">Reference proteome</keyword>
<evidence type="ECO:0000256" key="11">
    <source>
        <dbReference type="RuleBase" id="RU004386"/>
    </source>
</evidence>
<evidence type="ECO:0000256" key="4">
    <source>
        <dbReference type="ARBA" id="ARBA00011965"/>
    </source>
</evidence>
<comment type="catalytic activity">
    <reaction evidence="1">
        <text>Release of an N-terminal aspartate or glutamate from a peptide, with a preference for aspartate.</text>
        <dbReference type="EC" id="3.4.11.21"/>
    </reaction>
</comment>
<dbReference type="GO" id="GO:0008270">
    <property type="term" value="F:zinc ion binding"/>
    <property type="evidence" value="ECO:0007669"/>
    <property type="project" value="InterPro"/>
</dbReference>
<keyword evidence="6 11" id="KW-0645">Protease</keyword>
<gene>
    <name evidence="13" type="ORF">Cni_G06020</name>
</gene>
<evidence type="ECO:0000256" key="3">
    <source>
        <dbReference type="ARBA" id="ARBA00008290"/>
    </source>
</evidence>
<dbReference type="GO" id="GO:0008237">
    <property type="term" value="F:metallopeptidase activity"/>
    <property type="evidence" value="ECO:0007669"/>
    <property type="project" value="UniProtKB-KW"/>
</dbReference>
<protein>
    <recommendedName>
        <fullName evidence="4">aspartyl aminopeptidase</fullName>
        <ecNumber evidence="4">3.4.11.21</ecNumber>
    </recommendedName>
</protein>
<dbReference type="Proteomes" id="UP001327560">
    <property type="component" value="Chromosome 2"/>
</dbReference>
<dbReference type="PRINTS" id="PR00932">
    <property type="entry name" value="AMINO1PTASE"/>
</dbReference>
<keyword evidence="10 11" id="KW-0482">Metalloprotease</keyword>
<evidence type="ECO:0000256" key="8">
    <source>
        <dbReference type="ARBA" id="ARBA00022801"/>
    </source>
</evidence>
<comment type="cofactor">
    <cofactor evidence="2">
        <name>Zn(2+)</name>
        <dbReference type="ChEBI" id="CHEBI:29105"/>
    </cofactor>
</comment>
<evidence type="ECO:0000256" key="7">
    <source>
        <dbReference type="ARBA" id="ARBA00022723"/>
    </source>
</evidence>
<dbReference type="AlphaFoldDB" id="A0AAQ3Q5Y3"/>
<evidence type="ECO:0000256" key="6">
    <source>
        <dbReference type="ARBA" id="ARBA00022670"/>
    </source>
</evidence>
<dbReference type="GO" id="GO:0006508">
    <property type="term" value="P:proteolysis"/>
    <property type="evidence" value="ECO:0007669"/>
    <property type="project" value="UniProtKB-KW"/>
</dbReference>
<dbReference type="PANTHER" id="PTHR28570">
    <property type="entry name" value="ASPARTYL AMINOPEPTIDASE"/>
    <property type="match status" value="1"/>
</dbReference>
<evidence type="ECO:0000256" key="1">
    <source>
        <dbReference type="ARBA" id="ARBA00001335"/>
    </source>
</evidence>
<dbReference type="Pfam" id="PF02127">
    <property type="entry name" value="Peptidase_M18"/>
    <property type="match status" value="1"/>
</dbReference>
<evidence type="ECO:0000256" key="2">
    <source>
        <dbReference type="ARBA" id="ARBA00001947"/>
    </source>
</evidence>
<keyword evidence="5 11" id="KW-0031">Aminopeptidase</keyword>
<keyword evidence="8 11" id="KW-0378">Hydrolase</keyword>
<dbReference type="GO" id="GO:0004177">
    <property type="term" value="F:aminopeptidase activity"/>
    <property type="evidence" value="ECO:0007669"/>
    <property type="project" value="UniProtKB-KW"/>
</dbReference>
<evidence type="ECO:0000256" key="12">
    <source>
        <dbReference type="SAM" id="MobiDB-lite"/>
    </source>
</evidence>
<accession>A0AAQ3Q5Y3</accession>
<dbReference type="SUPFAM" id="SSF101821">
    <property type="entry name" value="Aminopeptidase/glucanase lid domain"/>
    <property type="match status" value="1"/>
</dbReference>
<dbReference type="GO" id="GO:0005737">
    <property type="term" value="C:cytoplasm"/>
    <property type="evidence" value="ECO:0007669"/>
    <property type="project" value="UniProtKB-ARBA"/>
</dbReference>
<name>A0AAQ3Q5Y3_9LILI</name>
<proteinExistence type="inferred from homology"/>